<reference evidence="1 2" key="1">
    <citation type="journal article" date="2017" name="Genome Biol. Evol.">
        <title>Phytophthora megakarya and P. palmivora, closely related causal agents of cacao black pod rot, underwent increases in genome sizes and gene numbers by different mechanisms.</title>
        <authorList>
            <person name="Ali S.S."/>
            <person name="Shao J."/>
            <person name="Lary D.J."/>
            <person name="Kronmiller B."/>
            <person name="Shen D."/>
            <person name="Strem M.D."/>
            <person name="Amoako-Attah I."/>
            <person name="Akrofi A.Y."/>
            <person name="Begoude B.A."/>
            <person name="Ten Hoopen G.M."/>
            <person name="Coulibaly K."/>
            <person name="Kebe B.I."/>
            <person name="Melnick R.L."/>
            <person name="Guiltinan M.J."/>
            <person name="Tyler B.M."/>
            <person name="Meinhardt L.W."/>
            <person name="Bailey B.A."/>
        </authorList>
    </citation>
    <scope>NUCLEOTIDE SEQUENCE [LARGE SCALE GENOMIC DNA]</scope>
    <source>
        <strain evidence="2">sbr112.9</strain>
    </source>
</reference>
<dbReference type="Proteomes" id="UP000237271">
    <property type="component" value="Unassembled WGS sequence"/>
</dbReference>
<comment type="caution">
    <text evidence="1">The sequence shown here is derived from an EMBL/GenBank/DDBJ whole genome shotgun (WGS) entry which is preliminary data.</text>
</comment>
<gene>
    <name evidence="1" type="ORF">PHPALM_299</name>
</gene>
<organism evidence="1 2">
    <name type="scientific">Phytophthora palmivora</name>
    <dbReference type="NCBI Taxonomy" id="4796"/>
    <lineage>
        <taxon>Eukaryota</taxon>
        <taxon>Sar</taxon>
        <taxon>Stramenopiles</taxon>
        <taxon>Oomycota</taxon>
        <taxon>Peronosporomycetes</taxon>
        <taxon>Peronosporales</taxon>
        <taxon>Peronosporaceae</taxon>
        <taxon>Phytophthora</taxon>
    </lineage>
</organism>
<dbReference type="AlphaFoldDB" id="A0A2P4YVA6"/>
<dbReference type="EMBL" id="NCKW01000030">
    <property type="protein sequence ID" value="POM81696.1"/>
    <property type="molecule type" value="Genomic_DNA"/>
</dbReference>
<accession>A0A2P4YVA6</accession>
<proteinExistence type="predicted"/>
<protein>
    <submittedName>
        <fullName evidence="1">Uncharacterized protein</fullName>
    </submittedName>
</protein>
<evidence type="ECO:0000313" key="2">
    <source>
        <dbReference type="Proteomes" id="UP000237271"/>
    </source>
</evidence>
<sequence length="233" mass="26863">MWRNSPLSPPSVKRSGICGTHNQRRCRYLLKSSQKHPTESMNSVRSYKRCKTQLLAAQNTVYFRYQSLYSKTSTGSPQSFNIQQNLMPYPLFILPNCHIRNFTFSWMQVDAACVHSNRLKNNTFVNVSRNMTPGIPPLTFSNCEVQFSQIYTGVHFGLHRAKQTEYTSSFTLITIPVQPRLHSLSHCGKHNVMADTGLRVWDTDHAFTVKWTNMSYSWSQVRLESPFDNLSDV</sequence>
<keyword evidence="2" id="KW-1185">Reference proteome</keyword>
<evidence type="ECO:0000313" key="1">
    <source>
        <dbReference type="EMBL" id="POM81696.1"/>
    </source>
</evidence>
<name>A0A2P4YVA6_9STRA</name>